<evidence type="ECO:0000313" key="2">
    <source>
        <dbReference type="Proteomes" id="UP001062846"/>
    </source>
</evidence>
<dbReference type="Proteomes" id="UP001062846">
    <property type="component" value="Chromosome 3"/>
</dbReference>
<organism evidence="1 2">
    <name type="scientific">Rhododendron molle</name>
    <name type="common">Chinese azalea</name>
    <name type="synonym">Azalea mollis</name>
    <dbReference type="NCBI Taxonomy" id="49168"/>
    <lineage>
        <taxon>Eukaryota</taxon>
        <taxon>Viridiplantae</taxon>
        <taxon>Streptophyta</taxon>
        <taxon>Embryophyta</taxon>
        <taxon>Tracheophyta</taxon>
        <taxon>Spermatophyta</taxon>
        <taxon>Magnoliopsida</taxon>
        <taxon>eudicotyledons</taxon>
        <taxon>Gunneridae</taxon>
        <taxon>Pentapetalae</taxon>
        <taxon>asterids</taxon>
        <taxon>Ericales</taxon>
        <taxon>Ericaceae</taxon>
        <taxon>Ericoideae</taxon>
        <taxon>Rhodoreae</taxon>
        <taxon>Rhododendron</taxon>
    </lineage>
</organism>
<comment type="caution">
    <text evidence="1">The sequence shown here is derived from an EMBL/GenBank/DDBJ whole genome shotgun (WGS) entry which is preliminary data.</text>
</comment>
<dbReference type="EMBL" id="CM046390">
    <property type="protein sequence ID" value="KAI8564757.1"/>
    <property type="molecule type" value="Genomic_DNA"/>
</dbReference>
<reference evidence="1" key="1">
    <citation type="submission" date="2022-02" db="EMBL/GenBank/DDBJ databases">
        <title>Plant Genome Project.</title>
        <authorList>
            <person name="Zhang R.-G."/>
        </authorList>
    </citation>
    <scope>NUCLEOTIDE SEQUENCE</scope>
    <source>
        <strain evidence="1">AT1</strain>
    </source>
</reference>
<proteinExistence type="predicted"/>
<protein>
    <submittedName>
        <fullName evidence="1">Uncharacterized protein</fullName>
    </submittedName>
</protein>
<accession>A0ACC0PGC7</accession>
<keyword evidence="2" id="KW-1185">Reference proteome</keyword>
<sequence length="124" mass="13020">MAVGCAARDLDGEIVDRGGARRRRMTVGEKEMTDVVILHQPDLSGGCSRRGPLVTEAQTCTSQLGNINVCAPFVLPGAANTNPSPECCTALQAVDHDCLCSTIRIASRLPSQCHLPPLSSCNGS</sequence>
<evidence type="ECO:0000313" key="1">
    <source>
        <dbReference type="EMBL" id="KAI8564757.1"/>
    </source>
</evidence>
<gene>
    <name evidence="1" type="ORF">RHMOL_Rhmol03G0206600</name>
</gene>
<name>A0ACC0PGC7_RHOML</name>